<dbReference type="AlphaFoldDB" id="A0A1N7K204"/>
<evidence type="ECO:0000313" key="2">
    <source>
        <dbReference type="Proteomes" id="UP000186246"/>
    </source>
</evidence>
<reference evidence="2" key="1">
    <citation type="submission" date="2017-01" db="EMBL/GenBank/DDBJ databases">
        <authorList>
            <person name="Varghese N."/>
            <person name="Submissions S."/>
        </authorList>
    </citation>
    <scope>NUCLEOTIDE SEQUENCE [LARGE SCALE GENOMIC DNA]</scope>
    <source>
        <strain evidence="2">DSM 21068</strain>
    </source>
</reference>
<name>A0A1N7K204_9FLAO</name>
<protein>
    <submittedName>
        <fullName evidence="1">Uncharacterized protein</fullName>
    </submittedName>
</protein>
<accession>A0A1N7K204</accession>
<sequence>MFLNLKLSMNSYTFIKQKNKYFVQENIPAETLNIMEISDTSEV</sequence>
<gene>
    <name evidence="1" type="ORF">SAMN05421796_101269</name>
</gene>
<evidence type="ECO:0000313" key="1">
    <source>
        <dbReference type="EMBL" id="SIS55566.1"/>
    </source>
</evidence>
<dbReference type="EMBL" id="FTOJ01000001">
    <property type="protein sequence ID" value="SIS55566.1"/>
    <property type="molecule type" value="Genomic_DNA"/>
</dbReference>
<dbReference type="Proteomes" id="UP000186246">
    <property type="component" value="Unassembled WGS sequence"/>
</dbReference>
<organism evidence="1 2">
    <name type="scientific">Chryseobacterium piscicola</name>
    <dbReference type="NCBI Taxonomy" id="551459"/>
    <lineage>
        <taxon>Bacteria</taxon>
        <taxon>Pseudomonadati</taxon>
        <taxon>Bacteroidota</taxon>
        <taxon>Flavobacteriia</taxon>
        <taxon>Flavobacteriales</taxon>
        <taxon>Weeksellaceae</taxon>
        <taxon>Chryseobacterium group</taxon>
        <taxon>Chryseobacterium</taxon>
    </lineage>
</organism>
<proteinExistence type="predicted"/>